<proteinExistence type="predicted"/>
<evidence type="ECO:0000256" key="1">
    <source>
        <dbReference type="SAM" id="MobiDB-lite"/>
    </source>
</evidence>
<dbReference type="EMBL" id="KY565521">
    <property type="protein sequence ID" value="ARR74983.1"/>
    <property type="molecule type" value="Genomic_DNA"/>
</dbReference>
<dbReference type="InterPro" id="IPR036770">
    <property type="entry name" value="Ankyrin_rpt-contain_sf"/>
</dbReference>
<accession>A0A1X9VNS1</accession>
<reference evidence="2" key="1">
    <citation type="journal article" date="2017" name="ISME J.">
        <title>Genomic exploration of individual giant ocean viruses.</title>
        <authorList>
            <person name="Wilson W.H."/>
            <person name="Gilg I.C."/>
            <person name="Moniruzzaman M."/>
            <person name="Field E.K."/>
            <person name="Koren S."/>
            <person name="LeCleir G.R."/>
            <person name="Martinez Martinez J."/>
            <person name="Poulton N.J."/>
            <person name="Swan B.K."/>
            <person name="Stepanauskas R."/>
            <person name="Wilhelm S.W."/>
        </authorList>
    </citation>
    <scope>NUCLEOTIDE SEQUENCE</scope>
</reference>
<feature type="compositionally biased region" description="Basic and acidic residues" evidence="1">
    <location>
        <begin position="130"/>
        <end position="148"/>
    </location>
</feature>
<dbReference type="InterPro" id="IPR002110">
    <property type="entry name" value="Ankyrin_rpt"/>
</dbReference>
<gene>
    <name evidence="2" type="ORF">SAGO17_0064</name>
</gene>
<sequence>WLLAVMGAINKSTKISEYLKIMDMLKDTNADINLSGYSGTFPLFVAVINKKPDMEKVVKKMLESGADVQQRDKKGKTVFDIDTTPKVRELLEEHRPVDPPAGPPVDPGLRVPAVSNLYGEATSGPRRSPRILERNRNRQDGGRRGRKK</sequence>
<organism evidence="2">
    <name type="scientific">Mimivirus AB-566-O17</name>
    <dbReference type="NCBI Taxonomy" id="1988039"/>
    <lineage>
        <taxon>Viruses</taxon>
        <taxon>Varidnaviria</taxon>
        <taxon>Bamfordvirae</taxon>
        <taxon>Nucleocytoviricota</taxon>
        <taxon>Megaviricetes</taxon>
        <taxon>Imitervirales</taxon>
        <taxon>Mimiviridae</taxon>
        <taxon>Megamimivirinae</taxon>
        <taxon>Mimivirus</taxon>
    </lineage>
</organism>
<dbReference type="Gene3D" id="1.25.40.20">
    <property type="entry name" value="Ankyrin repeat-containing domain"/>
    <property type="match status" value="1"/>
</dbReference>
<feature type="non-terminal residue" evidence="2">
    <location>
        <position position="1"/>
    </location>
</feature>
<protein>
    <submittedName>
        <fullName evidence="2">Uncharacterized protein</fullName>
    </submittedName>
</protein>
<dbReference type="PROSITE" id="PS50297">
    <property type="entry name" value="ANK_REP_REGION"/>
    <property type="match status" value="1"/>
</dbReference>
<dbReference type="PROSITE" id="PS50088">
    <property type="entry name" value="ANK_REPEAT"/>
    <property type="match status" value="1"/>
</dbReference>
<dbReference type="SUPFAM" id="SSF48403">
    <property type="entry name" value="Ankyrin repeat"/>
    <property type="match status" value="1"/>
</dbReference>
<name>A0A1X9VNS1_9VIRU</name>
<evidence type="ECO:0000313" key="2">
    <source>
        <dbReference type="EMBL" id="ARR74983.1"/>
    </source>
</evidence>
<feature type="region of interest" description="Disordered" evidence="1">
    <location>
        <begin position="92"/>
        <end position="148"/>
    </location>
</feature>